<dbReference type="Pfam" id="PF00106">
    <property type="entry name" value="adh_short"/>
    <property type="match status" value="1"/>
</dbReference>
<dbReference type="EMBL" id="PYGK01000001">
    <property type="protein sequence ID" value="PSL35898.1"/>
    <property type="molecule type" value="Genomic_DNA"/>
</dbReference>
<dbReference type="PANTHER" id="PTHR43976">
    <property type="entry name" value="SHORT CHAIN DEHYDROGENASE"/>
    <property type="match status" value="1"/>
</dbReference>
<reference evidence="4 5" key="1">
    <citation type="submission" date="2018-03" db="EMBL/GenBank/DDBJ databases">
        <title>Genomic Encyclopedia of Archaeal and Bacterial Type Strains, Phase II (KMG-II): from individual species to whole genera.</title>
        <authorList>
            <person name="Goeker M."/>
        </authorList>
    </citation>
    <scope>NUCLEOTIDE SEQUENCE [LARGE SCALE GENOMIC DNA]</scope>
    <source>
        <strain evidence="4 5">DSM 18107</strain>
    </source>
</reference>
<dbReference type="InterPro" id="IPR036291">
    <property type="entry name" value="NAD(P)-bd_dom_sf"/>
</dbReference>
<dbReference type="PRINTS" id="PR00080">
    <property type="entry name" value="SDRFAMILY"/>
</dbReference>
<dbReference type="Proteomes" id="UP000240978">
    <property type="component" value="Unassembled WGS sequence"/>
</dbReference>
<dbReference type="OrthoDB" id="1235794at2"/>
<evidence type="ECO:0000313" key="5">
    <source>
        <dbReference type="Proteomes" id="UP000240978"/>
    </source>
</evidence>
<dbReference type="AlphaFoldDB" id="A0A2P8GPK7"/>
<keyword evidence="5" id="KW-1185">Reference proteome</keyword>
<dbReference type="GO" id="GO:0016491">
    <property type="term" value="F:oxidoreductase activity"/>
    <property type="evidence" value="ECO:0007669"/>
    <property type="project" value="UniProtKB-KW"/>
</dbReference>
<gene>
    <name evidence="4" type="ORF">CLV42_101660</name>
</gene>
<dbReference type="SUPFAM" id="SSF51735">
    <property type="entry name" value="NAD(P)-binding Rossmann-fold domains"/>
    <property type="match status" value="1"/>
</dbReference>
<evidence type="ECO:0000256" key="1">
    <source>
        <dbReference type="ARBA" id="ARBA00006484"/>
    </source>
</evidence>
<protein>
    <submittedName>
        <fullName evidence="4">NADP-dependent 3-hydroxy acid dehydrogenase YdfG</fullName>
    </submittedName>
</protein>
<dbReference type="CDD" id="cd05374">
    <property type="entry name" value="17beta-HSD-like_SDR_c"/>
    <property type="match status" value="1"/>
</dbReference>
<evidence type="ECO:0000256" key="3">
    <source>
        <dbReference type="RuleBase" id="RU000363"/>
    </source>
</evidence>
<comment type="similarity">
    <text evidence="1 3">Belongs to the short-chain dehydrogenases/reductases (SDR) family.</text>
</comment>
<dbReference type="RefSeq" id="WP_106600440.1">
    <property type="nucleotide sequence ID" value="NZ_PYGK01000001.1"/>
</dbReference>
<name>A0A2P8GPK7_9BACT</name>
<dbReference type="Gene3D" id="3.40.50.720">
    <property type="entry name" value="NAD(P)-binding Rossmann-like Domain"/>
    <property type="match status" value="1"/>
</dbReference>
<keyword evidence="2" id="KW-0560">Oxidoreductase</keyword>
<comment type="caution">
    <text evidence="4">The sequence shown here is derived from an EMBL/GenBank/DDBJ whole genome shotgun (WGS) entry which is preliminary data.</text>
</comment>
<dbReference type="InterPro" id="IPR002347">
    <property type="entry name" value="SDR_fam"/>
</dbReference>
<accession>A0A2P8GPK7</accession>
<evidence type="ECO:0000313" key="4">
    <source>
        <dbReference type="EMBL" id="PSL35898.1"/>
    </source>
</evidence>
<proteinExistence type="inferred from homology"/>
<evidence type="ECO:0000256" key="2">
    <source>
        <dbReference type="ARBA" id="ARBA00023002"/>
    </source>
</evidence>
<dbReference type="PANTHER" id="PTHR43976:SF16">
    <property type="entry name" value="SHORT-CHAIN DEHYDROGENASE_REDUCTASE FAMILY PROTEIN"/>
    <property type="match status" value="1"/>
</dbReference>
<dbReference type="InterPro" id="IPR051911">
    <property type="entry name" value="SDR_oxidoreductase"/>
</dbReference>
<sequence>MKTIFITGTSSGLGKAAVRLFHDHGWKVIATMRNIEKGKEFSDLERVTVLPLDIADPTQINSTVSQAIKLGNIDVVLNNAAYGIIGPLEGVSNEELIKQVDTNLLGAIRITQAFIPHFRTKKSGMFVNITSIAGLVTFPFDSIYHTVKWGLEAFSEAMTYELAPWGISVKTVAPGFIRSAFASNIVLSTTEPYKELLDRYMKVVKGMMDPTTSGLTSEEVAAIVYDAVTDGKDQVHYTAGADAESMYERRLKVGPEISRQEMSAMFLGQ</sequence>
<organism evidence="4 5">
    <name type="scientific">Chitinophaga ginsengisoli</name>
    <dbReference type="NCBI Taxonomy" id="363837"/>
    <lineage>
        <taxon>Bacteria</taxon>
        <taxon>Pseudomonadati</taxon>
        <taxon>Bacteroidota</taxon>
        <taxon>Chitinophagia</taxon>
        <taxon>Chitinophagales</taxon>
        <taxon>Chitinophagaceae</taxon>
        <taxon>Chitinophaga</taxon>
    </lineage>
</organism>
<dbReference type="PRINTS" id="PR00081">
    <property type="entry name" value="GDHRDH"/>
</dbReference>